<dbReference type="InterPro" id="IPR046529">
    <property type="entry name" value="DUF6594"/>
</dbReference>
<keyword evidence="2" id="KW-0812">Transmembrane</keyword>
<feature type="transmembrane region" description="Helical" evidence="2">
    <location>
        <begin position="367"/>
        <end position="387"/>
    </location>
</feature>
<evidence type="ECO:0000259" key="3">
    <source>
        <dbReference type="Pfam" id="PF20237"/>
    </source>
</evidence>
<sequence>MEPDLEATAEAPRANTAVRFLQQLDNTAKDNEREAVISSQSVQSGGIRRRNTDQYAGAVRESTKSSVDTERTLTQERLRKDNDKPSHKELMENLKKDYIWEDFETGIPKLARFLGTHKDFAIFRAFHENHIRILIYKEIELTDIARELRRRDNKDLAALNTAAFYRLKGHLHEQESEGVISEDNESQYDTWTKDTLMSLLETKQMQYADKTLLVYAKINALYRPPKRIYDSVFHWILNNRPLGVKRLNGYEAEEFIYHHNDFISLDNKERDNPFKEVLSSHLFKYPGSPLKQFLKIKGDDQTSYYDEGLQSGLAQILSLIVLTSMLIAPICLLFLLDLSRGLMVLVVLVFTILVYIVVTLGTPASQFEAFVATVAFWGILDVGISVIGTQKDS</sequence>
<proteinExistence type="predicted"/>
<dbReference type="Proteomes" id="UP000008177">
    <property type="component" value="Unplaced contigs"/>
</dbReference>
<feature type="compositionally biased region" description="Basic and acidic residues" evidence="1">
    <location>
        <begin position="61"/>
        <end position="70"/>
    </location>
</feature>
<accession>G2XR54</accession>
<evidence type="ECO:0000256" key="1">
    <source>
        <dbReference type="SAM" id="MobiDB-lite"/>
    </source>
</evidence>
<evidence type="ECO:0000313" key="4">
    <source>
        <dbReference type="EMBL" id="CCD43222.1"/>
    </source>
</evidence>
<gene>
    <name evidence="4" type="ORF">BofuT4_P013310.1</name>
</gene>
<feature type="transmembrane region" description="Helical" evidence="2">
    <location>
        <begin position="342"/>
        <end position="361"/>
    </location>
</feature>
<dbReference type="PANTHER" id="PTHR34502">
    <property type="entry name" value="DUF6594 DOMAIN-CONTAINING PROTEIN-RELATED"/>
    <property type="match status" value="1"/>
</dbReference>
<evidence type="ECO:0000256" key="2">
    <source>
        <dbReference type="SAM" id="Phobius"/>
    </source>
</evidence>
<reference evidence="5" key="1">
    <citation type="journal article" date="2011" name="PLoS Genet.">
        <title>Genomic analysis of the necrotrophic fungal pathogens Sclerotinia sclerotiorum and Botrytis cinerea.</title>
        <authorList>
            <person name="Amselem J."/>
            <person name="Cuomo C.A."/>
            <person name="van Kan J.A."/>
            <person name="Viaud M."/>
            <person name="Benito E.P."/>
            <person name="Couloux A."/>
            <person name="Coutinho P.M."/>
            <person name="de Vries R.P."/>
            <person name="Dyer P.S."/>
            <person name="Fillinger S."/>
            <person name="Fournier E."/>
            <person name="Gout L."/>
            <person name="Hahn M."/>
            <person name="Kohn L."/>
            <person name="Lapalu N."/>
            <person name="Plummer K.M."/>
            <person name="Pradier J.M."/>
            <person name="Quevillon E."/>
            <person name="Sharon A."/>
            <person name="Simon A."/>
            <person name="ten Have A."/>
            <person name="Tudzynski B."/>
            <person name="Tudzynski P."/>
            <person name="Wincker P."/>
            <person name="Andrew M."/>
            <person name="Anthouard V."/>
            <person name="Beever R.E."/>
            <person name="Beffa R."/>
            <person name="Benoit I."/>
            <person name="Bouzid O."/>
            <person name="Brault B."/>
            <person name="Chen Z."/>
            <person name="Choquer M."/>
            <person name="Collemare J."/>
            <person name="Cotton P."/>
            <person name="Danchin E.G."/>
            <person name="Da Silva C."/>
            <person name="Gautier A."/>
            <person name="Giraud C."/>
            <person name="Giraud T."/>
            <person name="Gonzalez C."/>
            <person name="Grossetete S."/>
            <person name="Guldener U."/>
            <person name="Henrissat B."/>
            <person name="Howlett B.J."/>
            <person name="Kodira C."/>
            <person name="Kretschmer M."/>
            <person name="Lappartient A."/>
            <person name="Leroch M."/>
            <person name="Levis C."/>
            <person name="Mauceli E."/>
            <person name="Neuveglise C."/>
            <person name="Oeser B."/>
            <person name="Pearson M."/>
            <person name="Poulain J."/>
            <person name="Poussereau N."/>
            <person name="Quesneville H."/>
            <person name="Rascle C."/>
            <person name="Schumacher J."/>
            <person name="Segurens B."/>
            <person name="Sexton A."/>
            <person name="Silva E."/>
            <person name="Sirven C."/>
            <person name="Soanes D.M."/>
            <person name="Talbot N.J."/>
            <person name="Templeton M."/>
            <person name="Yandava C."/>
            <person name="Yarden O."/>
            <person name="Zeng Q."/>
            <person name="Rollins J.A."/>
            <person name="Lebrun M.H."/>
            <person name="Dickman M."/>
        </authorList>
    </citation>
    <scope>NUCLEOTIDE SEQUENCE [LARGE SCALE GENOMIC DNA]</scope>
    <source>
        <strain evidence="5">T4</strain>
    </source>
</reference>
<feature type="region of interest" description="Disordered" evidence="1">
    <location>
        <begin position="30"/>
        <end position="70"/>
    </location>
</feature>
<name>G2XR54_BOTF4</name>
<dbReference type="Pfam" id="PF20237">
    <property type="entry name" value="DUF6594"/>
    <property type="match status" value="1"/>
</dbReference>
<dbReference type="AlphaFoldDB" id="G2XR54"/>
<protein>
    <recommendedName>
        <fullName evidence="3">DUF6594 domain-containing protein</fullName>
    </recommendedName>
</protein>
<dbReference type="HOGENOM" id="CLU_739643_0_0_1"/>
<feature type="transmembrane region" description="Helical" evidence="2">
    <location>
        <begin position="313"/>
        <end position="335"/>
    </location>
</feature>
<dbReference type="InParanoid" id="G2XR54"/>
<dbReference type="EMBL" id="FQ790255">
    <property type="protein sequence ID" value="CCD43222.1"/>
    <property type="molecule type" value="Genomic_DNA"/>
</dbReference>
<dbReference type="OrthoDB" id="3533814at2759"/>
<keyword evidence="2" id="KW-1133">Transmembrane helix</keyword>
<keyword evidence="2" id="KW-0472">Membrane</keyword>
<feature type="domain" description="DUF6594" evidence="3">
    <location>
        <begin position="108"/>
        <end position="380"/>
    </location>
</feature>
<evidence type="ECO:0000313" key="5">
    <source>
        <dbReference type="Proteomes" id="UP000008177"/>
    </source>
</evidence>
<dbReference type="PANTHER" id="PTHR34502:SF5">
    <property type="entry name" value="DUF6594 DOMAIN-CONTAINING PROTEIN"/>
    <property type="match status" value="1"/>
</dbReference>
<organism evidence="4 5">
    <name type="scientific">Botryotinia fuckeliana (strain T4)</name>
    <name type="common">Noble rot fungus</name>
    <name type="synonym">Botrytis cinerea</name>
    <dbReference type="NCBI Taxonomy" id="999810"/>
    <lineage>
        <taxon>Eukaryota</taxon>
        <taxon>Fungi</taxon>
        <taxon>Dikarya</taxon>
        <taxon>Ascomycota</taxon>
        <taxon>Pezizomycotina</taxon>
        <taxon>Leotiomycetes</taxon>
        <taxon>Helotiales</taxon>
        <taxon>Sclerotiniaceae</taxon>
        <taxon>Botrytis</taxon>
    </lineage>
</organism>